<protein>
    <submittedName>
        <fullName evidence="5">MarR family transcriptional regulator</fullName>
    </submittedName>
</protein>
<keyword evidence="2" id="KW-0238">DNA-binding</keyword>
<dbReference type="PANTHER" id="PTHR42756">
    <property type="entry name" value="TRANSCRIPTIONAL REGULATOR, MARR"/>
    <property type="match status" value="1"/>
</dbReference>
<evidence type="ECO:0000259" key="4">
    <source>
        <dbReference type="PROSITE" id="PS50995"/>
    </source>
</evidence>
<evidence type="ECO:0000313" key="5">
    <source>
        <dbReference type="EMBL" id="GGE39910.1"/>
    </source>
</evidence>
<feature type="domain" description="HTH marR-type" evidence="4">
    <location>
        <begin position="2"/>
        <end position="136"/>
    </location>
</feature>
<evidence type="ECO:0000313" key="6">
    <source>
        <dbReference type="Proteomes" id="UP000622648"/>
    </source>
</evidence>
<dbReference type="Proteomes" id="UP000622648">
    <property type="component" value="Unassembled WGS sequence"/>
</dbReference>
<dbReference type="SMART" id="SM00347">
    <property type="entry name" value="HTH_MARR"/>
    <property type="match status" value="1"/>
</dbReference>
<dbReference type="SUPFAM" id="SSF46785">
    <property type="entry name" value="Winged helix' DNA-binding domain"/>
    <property type="match status" value="1"/>
</dbReference>
<dbReference type="InterPro" id="IPR036388">
    <property type="entry name" value="WH-like_DNA-bd_sf"/>
</dbReference>
<organism evidence="5 6">
    <name type="scientific">Pedobacter psychrotolerans</name>
    <dbReference type="NCBI Taxonomy" id="1843235"/>
    <lineage>
        <taxon>Bacteria</taxon>
        <taxon>Pseudomonadati</taxon>
        <taxon>Bacteroidota</taxon>
        <taxon>Sphingobacteriia</taxon>
        <taxon>Sphingobacteriales</taxon>
        <taxon>Sphingobacteriaceae</taxon>
        <taxon>Pedobacter</taxon>
    </lineage>
</organism>
<evidence type="ECO:0000256" key="1">
    <source>
        <dbReference type="ARBA" id="ARBA00023015"/>
    </source>
</evidence>
<evidence type="ECO:0000256" key="2">
    <source>
        <dbReference type="ARBA" id="ARBA00023125"/>
    </source>
</evidence>
<dbReference type="PRINTS" id="PR00598">
    <property type="entry name" value="HTHMARR"/>
</dbReference>
<sequence length="138" mass="15938">MEMNIGLKMGAVIKSIGKLIDQSVMDEGIELSMEYFILLNILYDRDNIIQNDLANLMHKDKSAILRQIDLLEKKKLVVRINDSVDRRKKIIMLTKDGMKTVERLREVEADIFNSLLKGISEEDLKIFDSVLNKMRAQV</sequence>
<keyword evidence="6" id="KW-1185">Reference proteome</keyword>
<dbReference type="PANTHER" id="PTHR42756:SF1">
    <property type="entry name" value="TRANSCRIPTIONAL REPRESSOR OF EMRAB OPERON"/>
    <property type="match status" value="1"/>
</dbReference>
<dbReference type="InterPro" id="IPR000835">
    <property type="entry name" value="HTH_MarR-typ"/>
</dbReference>
<dbReference type="InterPro" id="IPR036390">
    <property type="entry name" value="WH_DNA-bd_sf"/>
</dbReference>
<gene>
    <name evidence="5" type="ORF">GCM10011413_02010</name>
</gene>
<comment type="caution">
    <text evidence="5">The sequence shown here is derived from an EMBL/GenBank/DDBJ whole genome shotgun (WGS) entry which is preliminary data.</text>
</comment>
<keyword evidence="1" id="KW-0805">Transcription regulation</keyword>
<name>A0ABQ1SKM2_9SPHI</name>
<dbReference type="EMBL" id="BMJO01000001">
    <property type="protein sequence ID" value="GGE39910.1"/>
    <property type="molecule type" value="Genomic_DNA"/>
</dbReference>
<dbReference type="PROSITE" id="PS50995">
    <property type="entry name" value="HTH_MARR_2"/>
    <property type="match status" value="1"/>
</dbReference>
<proteinExistence type="predicted"/>
<dbReference type="Pfam" id="PF01047">
    <property type="entry name" value="MarR"/>
    <property type="match status" value="1"/>
</dbReference>
<evidence type="ECO:0000256" key="3">
    <source>
        <dbReference type="ARBA" id="ARBA00023163"/>
    </source>
</evidence>
<dbReference type="Gene3D" id="1.10.10.10">
    <property type="entry name" value="Winged helix-like DNA-binding domain superfamily/Winged helix DNA-binding domain"/>
    <property type="match status" value="1"/>
</dbReference>
<accession>A0ABQ1SKM2</accession>
<keyword evidence="3" id="KW-0804">Transcription</keyword>
<reference evidence="6" key="1">
    <citation type="journal article" date="2019" name="Int. J. Syst. Evol. Microbiol.">
        <title>The Global Catalogue of Microorganisms (GCM) 10K type strain sequencing project: providing services to taxonomists for standard genome sequencing and annotation.</title>
        <authorList>
            <consortium name="The Broad Institute Genomics Platform"/>
            <consortium name="The Broad Institute Genome Sequencing Center for Infectious Disease"/>
            <person name="Wu L."/>
            <person name="Ma J."/>
        </authorList>
    </citation>
    <scope>NUCLEOTIDE SEQUENCE [LARGE SCALE GENOMIC DNA]</scope>
    <source>
        <strain evidence="6">CGMCC 1.15644</strain>
    </source>
</reference>